<feature type="compositionally biased region" description="Low complexity" evidence="1">
    <location>
        <begin position="334"/>
        <end position="346"/>
    </location>
</feature>
<dbReference type="OMA" id="NDFNGGI"/>
<dbReference type="OrthoDB" id="667051at2759"/>
<dbReference type="Proteomes" id="UP000238479">
    <property type="component" value="Chromosome 6"/>
</dbReference>
<feature type="region of interest" description="Disordered" evidence="1">
    <location>
        <begin position="331"/>
        <end position="355"/>
    </location>
</feature>
<name>A0A2P6PMR1_ROSCH</name>
<reference evidence="2 3" key="1">
    <citation type="journal article" date="2018" name="Nat. Genet.">
        <title>The Rosa genome provides new insights in the design of modern roses.</title>
        <authorList>
            <person name="Bendahmane M."/>
        </authorList>
    </citation>
    <scope>NUCLEOTIDE SEQUENCE [LARGE SCALE GENOMIC DNA]</scope>
    <source>
        <strain evidence="3">cv. Old Blush</strain>
    </source>
</reference>
<protein>
    <recommendedName>
        <fullName evidence="4">Calmodulin-binding protein</fullName>
    </recommendedName>
</protein>
<sequence>MEMKVALPAPPVDFNFDSACSSPYLTAPSSPTRFGNYYFSAPTSPNRSSSFYRQFNDFDYNLSSTSTKYSPSSIPFKWEEKPGIPKSRATINGDDLVDFEFNFSGQLEKASLPADELFDGGKIKPLKPPPRLHVSTNRKQDPGSSSGLSPRSPSPRSSRVLCQGKRMVQDVLSPRHLHRKVDSDPFTAAMEETRRDCYRDEYDYAEEEFQSRRGRERMSRMPSRHVNASIRKGTRSLSPLRIPDIMFDDVASPAPTASTSNSSIKPATPSSISSAYSSILSAISFSKVNKKWKLKDLLLFRSASEGRATTGKDPLRKYSLLSTKKSMSEDVKNSSFRSTDSVGSVSSRRRGPVSPHELHYTVNRAVTEEMRRKTVLPYKHGLLGCLGFNHGLHEISRGAFGSLARS</sequence>
<dbReference type="InterPro" id="IPR012442">
    <property type="entry name" value="DUF1645_plant"/>
</dbReference>
<evidence type="ECO:0000256" key="1">
    <source>
        <dbReference type="SAM" id="MobiDB-lite"/>
    </source>
</evidence>
<dbReference type="PANTHER" id="PTHR33095">
    <property type="entry name" value="OS07G0619500 PROTEIN"/>
    <property type="match status" value="1"/>
</dbReference>
<dbReference type="STRING" id="74649.A0A2P6PMR1"/>
<dbReference type="AlphaFoldDB" id="A0A2P6PMR1"/>
<accession>A0A2P6PMR1</accession>
<feature type="region of interest" description="Disordered" evidence="1">
    <location>
        <begin position="118"/>
        <end position="162"/>
    </location>
</feature>
<dbReference type="EMBL" id="PDCK01000044">
    <property type="protein sequence ID" value="PRQ23196.1"/>
    <property type="molecule type" value="Genomic_DNA"/>
</dbReference>
<evidence type="ECO:0000313" key="2">
    <source>
        <dbReference type="EMBL" id="PRQ23196.1"/>
    </source>
</evidence>
<dbReference type="Gramene" id="PRQ23196">
    <property type="protein sequence ID" value="PRQ23196"/>
    <property type="gene ID" value="RchiOBHm_Chr6g0258711"/>
</dbReference>
<comment type="caution">
    <text evidence="2">The sequence shown here is derived from an EMBL/GenBank/DDBJ whole genome shotgun (WGS) entry which is preliminary data.</text>
</comment>
<organism evidence="2 3">
    <name type="scientific">Rosa chinensis</name>
    <name type="common">China rose</name>
    <dbReference type="NCBI Taxonomy" id="74649"/>
    <lineage>
        <taxon>Eukaryota</taxon>
        <taxon>Viridiplantae</taxon>
        <taxon>Streptophyta</taxon>
        <taxon>Embryophyta</taxon>
        <taxon>Tracheophyta</taxon>
        <taxon>Spermatophyta</taxon>
        <taxon>Magnoliopsida</taxon>
        <taxon>eudicotyledons</taxon>
        <taxon>Gunneridae</taxon>
        <taxon>Pentapetalae</taxon>
        <taxon>rosids</taxon>
        <taxon>fabids</taxon>
        <taxon>Rosales</taxon>
        <taxon>Rosaceae</taxon>
        <taxon>Rosoideae</taxon>
        <taxon>Rosoideae incertae sedis</taxon>
        <taxon>Rosa</taxon>
    </lineage>
</organism>
<evidence type="ECO:0000313" key="3">
    <source>
        <dbReference type="Proteomes" id="UP000238479"/>
    </source>
</evidence>
<dbReference type="PANTHER" id="PTHR33095:SF81">
    <property type="entry name" value="OS07G0619500 PROTEIN"/>
    <property type="match status" value="1"/>
</dbReference>
<keyword evidence="3" id="KW-1185">Reference proteome</keyword>
<feature type="compositionally biased region" description="Low complexity" evidence="1">
    <location>
        <begin position="142"/>
        <end position="159"/>
    </location>
</feature>
<gene>
    <name evidence="2" type="ORF">RchiOBHm_Chr6g0258711</name>
</gene>
<evidence type="ECO:0008006" key="4">
    <source>
        <dbReference type="Google" id="ProtNLM"/>
    </source>
</evidence>
<proteinExistence type="predicted"/>
<dbReference type="Pfam" id="PF07816">
    <property type="entry name" value="DUF1645"/>
    <property type="match status" value="1"/>
</dbReference>